<keyword evidence="3 6" id="KW-0479">Metal-binding</keyword>
<keyword evidence="4 6" id="KW-0408">Iron</keyword>
<dbReference type="InterPro" id="IPR007197">
    <property type="entry name" value="rSAM"/>
</dbReference>
<evidence type="ECO:0000256" key="2">
    <source>
        <dbReference type="ARBA" id="ARBA00022691"/>
    </source>
</evidence>
<evidence type="ECO:0000259" key="7">
    <source>
        <dbReference type="PROSITE" id="PS51918"/>
    </source>
</evidence>
<dbReference type="Pfam" id="PF04055">
    <property type="entry name" value="Radical_SAM"/>
    <property type="match status" value="1"/>
</dbReference>
<dbReference type="GO" id="GO:0051539">
    <property type="term" value="F:4 iron, 4 sulfur cluster binding"/>
    <property type="evidence" value="ECO:0007669"/>
    <property type="project" value="UniProtKB-KW"/>
</dbReference>
<proteinExistence type="predicted"/>
<dbReference type="InterPro" id="IPR034457">
    <property type="entry name" value="Organic_radical-activating"/>
</dbReference>
<dbReference type="PANTHER" id="PTHR30352:SF22">
    <property type="entry name" value="PYRUVATE FORMATE-LYASE ACTIVATING ENZYME HOMOLOG"/>
    <property type="match status" value="1"/>
</dbReference>
<feature type="binding site" evidence="6">
    <location>
        <position position="132"/>
    </location>
    <ligand>
        <name>[4Fe-4S] cluster</name>
        <dbReference type="ChEBI" id="CHEBI:49883"/>
        <note>4Fe-4S-S-AdoMet</note>
    </ligand>
</feature>
<evidence type="ECO:0000256" key="6">
    <source>
        <dbReference type="PIRSR" id="PIRSR004869-50"/>
    </source>
</evidence>
<dbReference type="Gene3D" id="3.20.20.70">
    <property type="entry name" value="Aldolase class I"/>
    <property type="match status" value="1"/>
</dbReference>
<name>A0A0S8GD14_UNCW3</name>
<dbReference type="Proteomes" id="UP000051096">
    <property type="component" value="Unassembled WGS sequence"/>
</dbReference>
<feature type="binding site" evidence="6">
    <location>
        <position position="139"/>
    </location>
    <ligand>
        <name>[4Fe-4S] cluster</name>
        <dbReference type="ChEBI" id="CHEBI:49883"/>
        <note>4Fe-4S-S-AdoMet</note>
    </ligand>
</feature>
<organism evidence="8 9">
    <name type="scientific">candidate division WOR_3 bacterium SM23_60</name>
    <dbReference type="NCBI Taxonomy" id="1703780"/>
    <lineage>
        <taxon>Bacteria</taxon>
        <taxon>Bacteria division WOR-3</taxon>
    </lineage>
</organism>
<evidence type="ECO:0000256" key="1">
    <source>
        <dbReference type="ARBA" id="ARBA00022485"/>
    </source>
</evidence>
<accession>A0A0S8GD14</accession>
<gene>
    <name evidence="8" type="ORF">AMJ87_08655</name>
</gene>
<comment type="caution">
    <text evidence="8">The sequence shown here is derived from an EMBL/GenBank/DDBJ whole genome shotgun (WGS) entry which is preliminary data.</text>
</comment>
<sequence length="345" mass="38714">MKCQSCGRDGPFSQSLPYCPSCIRDKYHELLPNIQATHMKIKRAYGLPSTIPDDSNGATCTLCVNQCSIGEGKPGYCGMRYNLDGRVSGPNQNWAYVSWYHDPLPTNCVADWVCLGSRDYGHTNLAVFYQGCTFNCLFCQNWHYRDYQTKNTTEELVRAADSATGCICFFGGDPTPFALHNCEVARRVLARRRKTRVCWETNGSASIGTMQRWIDYALKSNGCIKIDFKTFSHSLNVALCGASNENTKRNIELVARAMKKREHPPLLVVSTLLIPGYIDECELTSMAQFISSIDTSIPWSFLGFCPHFYCADMPRTSRRQADMALAIAKEHGIENTHLGNVHLLI</sequence>
<dbReference type="EMBL" id="LJUO01000087">
    <property type="protein sequence ID" value="KPK70545.1"/>
    <property type="molecule type" value="Genomic_DNA"/>
</dbReference>
<dbReference type="SUPFAM" id="SSF102114">
    <property type="entry name" value="Radical SAM enzymes"/>
    <property type="match status" value="1"/>
</dbReference>
<protein>
    <recommendedName>
        <fullName evidence="7">Radical SAM core domain-containing protein</fullName>
    </recommendedName>
</protein>
<feature type="binding site" evidence="6">
    <location>
        <position position="136"/>
    </location>
    <ligand>
        <name>[4Fe-4S] cluster</name>
        <dbReference type="ChEBI" id="CHEBI:49883"/>
        <note>4Fe-4S-S-AdoMet</note>
    </ligand>
</feature>
<evidence type="ECO:0000313" key="8">
    <source>
        <dbReference type="EMBL" id="KPK70545.1"/>
    </source>
</evidence>
<dbReference type="InterPro" id="IPR013785">
    <property type="entry name" value="Aldolase_TIM"/>
</dbReference>
<dbReference type="PIRSF" id="PIRSF004869">
    <property type="entry name" value="PflX_prd"/>
    <property type="match status" value="1"/>
</dbReference>
<dbReference type="GO" id="GO:0046872">
    <property type="term" value="F:metal ion binding"/>
    <property type="evidence" value="ECO:0007669"/>
    <property type="project" value="UniProtKB-KW"/>
</dbReference>
<keyword evidence="5 6" id="KW-0411">Iron-sulfur</keyword>
<evidence type="ECO:0000256" key="4">
    <source>
        <dbReference type="ARBA" id="ARBA00023004"/>
    </source>
</evidence>
<dbReference type="PANTHER" id="PTHR30352">
    <property type="entry name" value="PYRUVATE FORMATE-LYASE-ACTIVATING ENZYME"/>
    <property type="match status" value="1"/>
</dbReference>
<keyword evidence="2 6" id="KW-0949">S-adenosyl-L-methionine</keyword>
<keyword evidence="1" id="KW-0004">4Fe-4S</keyword>
<comment type="cofactor">
    <cofactor evidence="6">
        <name>[4Fe-4S] cluster</name>
        <dbReference type="ChEBI" id="CHEBI:49883"/>
    </cofactor>
    <text evidence="6">Binds 1 [4Fe-4S] cluster. The cluster is coordinated with 3 cysteines and an exchangeable S-adenosyl-L-methionine.</text>
</comment>
<evidence type="ECO:0000313" key="9">
    <source>
        <dbReference type="Proteomes" id="UP000051096"/>
    </source>
</evidence>
<reference evidence="8 9" key="1">
    <citation type="journal article" date="2015" name="Microbiome">
        <title>Genomic resolution of linkages in carbon, nitrogen, and sulfur cycling among widespread estuary sediment bacteria.</title>
        <authorList>
            <person name="Baker B.J."/>
            <person name="Lazar C.S."/>
            <person name="Teske A.P."/>
            <person name="Dick G.J."/>
        </authorList>
    </citation>
    <scope>NUCLEOTIDE SEQUENCE [LARGE SCALE GENOMIC DNA]</scope>
    <source>
        <strain evidence="8">SM23_60</strain>
    </source>
</reference>
<dbReference type="SFLD" id="SFLDS00029">
    <property type="entry name" value="Radical_SAM"/>
    <property type="match status" value="1"/>
</dbReference>
<dbReference type="CDD" id="cd01335">
    <property type="entry name" value="Radical_SAM"/>
    <property type="match status" value="1"/>
</dbReference>
<dbReference type="InterPro" id="IPR058240">
    <property type="entry name" value="rSAM_sf"/>
</dbReference>
<evidence type="ECO:0000256" key="5">
    <source>
        <dbReference type="ARBA" id="ARBA00023014"/>
    </source>
</evidence>
<dbReference type="GO" id="GO:0003824">
    <property type="term" value="F:catalytic activity"/>
    <property type="evidence" value="ECO:0007669"/>
    <property type="project" value="InterPro"/>
</dbReference>
<dbReference type="InterPro" id="IPR016431">
    <property type="entry name" value="Pyrv-formate_lyase-activ_prd"/>
</dbReference>
<dbReference type="PROSITE" id="PS51918">
    <property type="entry name" value="RADICAL_SAM"/>
    <property type="match status" value="1"/>
</dbReference>
<feature type="domain" description="Radical SAM core" evidence="7">
    <location>
        <begin position="118"/>
        <end position="345"/>
    </location>
</feature>
<dbReference type="AlphaFoldDB" id="A0A0S8GD14"/>
<evidence type="ECO:0000256" key="3">
    <source>
        <dbReference type="ARBA" id="ARBA00022723"/>
    </source>
</evidence>